<name>A0A9P5WZ46_9AGAR</name>
<dbReference type="Proteomes" id="UP000807342">
    <property type="component" value="Unassembled WGS sequence"/>
</dbReference>
<proteinExistence type="predicted"/>
<accession>A0A9P5WZ46</accession>
<gene>
    <name evidence="1" type="ORF">P691DRAFT_683117</name>
</gene>
<feature type="non-terminal residue" evidence="1">
    <location>
        <position position="1"/>
    </location>
</feature>
<dbReference type="EMBL" id="MU151816">
    <property type="protein sequence ID" value="KAF9441694.1"/>
    <property type="molecule type" value="Genomic_DNA"/>
</dbReference>
<comment type="caution">
    <text evidence="1">The sequence shown here is derived from an EMBL/GenBank/DDBJ whole genome shotgun (WGS) entry which is preliminary data.</text>
</comment>
<keyword evidence="2" id="KW-1185">Reference proteome</keyword>
<organism evidence="1 2">
    <name type="scientific">Macrolepiota fuliginosa MF-IS2</name>
    <dbReference type="NCBI Taxonomy" id="1400762"/>
    <lineage>
        <taxon>Eukaryota</taxon>
        <taxon>Fungi</taxon>
        <taxon>Dikarya</taxon>
        <taxon>Basidiomycota</taxon>
        <taxon>Agaricomycotina</taxon>
        <taxon>Agaricomycetes</taxon>
        <taxon>Agaricomycetidae</taxon>
        <taxon>Agaricales</taxon>
        <taxon>Agaricineae</taxon>
        <taxon>Agaricaceae</taxon>
        <taxon>Macrolepiota</taxon>
    </lineage>
</organism>
<evidence type="ECO:0000313" key="1">
    <source>
        <dbReference type="EMBL" id="KAF9441694.1"/>
    </source>
</evidence>
<reference evidence="1" key="1">
    <citation type="submission" date="2020-11" db="EMBL/GenBank/DDBJ databases">
        <authorList>
            <consortium name="DOE Joint Genome Institute"/>
            <person name="Ahrendt S."/>
            <person name="Riley R."/>
            <person name="Andreopoulos W."/>
            <person name="Labutti K."/>
            <person name="Pangilinan J."/>
            <person name="Ruiz-Duenas F.J."/>
            <person name="Barrasa J.M."/>
            <person name="Sanchez-Garcia M."/>
            <person name="Camarero S."/>
            <person name="Miyauchi S."/>
            <person name="Serrano A."/>
            <person name="Linde D."/>
            <person name="Babiker R."/>
            <person name="Drula E."/>
            <person name="Ayuso-Fernandez I."/>
            <person name="Pacheco R."/>
            <person name="Padilla G."/>
            <person name="Ferreira P."/>
            <person name="Barriuso J."/>
            <person name="Kellner H."/>
            <person name="Castanera R."/>
            <person name="Alfaro M."/>
            <person name="Ramirez L."/>
            <person name="Pisabarro A.G."/>
            <person name="Kuo A."/>
            <person name="Tritt A."/>
            <person name="Lipzen A."/>
            <person name="He G."/>
            <person name="Yan M."/>
            <person name="Ng V."/>
            <person name="Cullen D."/>
            <person name="Martin F."/>
            <person name="Rosso M.-N."/>
            <person name="Henrissat B."/>
            <person name="Hibbett D."/>
            <person name="Martinez A.T."/>
            <person name="Grigoriev I.V."/>
        </authorList>
    </citation>
    <scope>NUCLEOTIDE SEQUENCE</scope>
    <source>
        <strain evidence="1">MF-IS2</strain>
    </source>
</reference>
<dbReference type="AlphaFoldDB" id="A0A9P5WZ46"/>
<evidence type="ECO:0000313" key="2">
    <source>
        <dbReference type="Proteomes" id="UP000807342"/>
    </source>
</evidence>
<sequence>GTHASTLISCSPFLNGGTVTIKGTKAHTGTPQCQWCWKWGHMMGTCCCPAVCCPICSGPHTGANHCSITRCCCGNPKASPPVPPTPANKPCLHVCLCINCSNQHAATNWHCPYWHHHFNQTWIKDQSIWDALA</sequence>
<protein>
    <submittedName>
        <fullName evidence="1">Uncharacterized protein</fullName>
    </submittedName>
</protein>